<accession>A0A8S9NXC5</accession>
<evidence type="ECO:0000256" key="1">
    <source>
        <dbReference type="SAM" id="SignalP"/>
    </source>
</evidence>
<sequence length="226" mass="24929">MYLCLFIKSLLPFFTSAEALKSYPYQVRTGKAQMQEIEQLANAAGGHPPDRNSFNKLMALRNAGINIPMNSESGHGSFPGSPQDAAFGLTNYQTMLMKQNHPKAEQPTNATIHQETQAIKELVFCCLVLFKAHHSEVFLPICLLSVKCQAPKANTNGGSGQQQSFSGQNMNSNVNMGRNRTYYGPVMETPSTSNRFRGPEVLDQSQNLEGMVSNTSLNFANNRLSF</sequence>
<evidence type="ECO:0000313" key="2">
    <source>
        <dbReference type="EMBL" id="KAF3509684.1"/>
    </source>
</evidence>
<keyword evidence="1" id="KW-0732">Signal</keyword>
<protein>
    <submittedName>
        <fullName evidence="2">Uncharacterized protein</fullName>
    </submittedName>
</protein>
<name>A0A8S9NXC5_BRACR</name>
<dbReference type="AlphaFoldDB" id="A0A8S9NXC5"/>
<feature type="signal peptide" evidence="1">
    <location>
        <begin position="1"/>
        <end position="19"/>
    </location>
</feature>
<organism evidence="2 3">
    <name type="scientific">Brassica cretica</name>
    <name type="common">Mustard</name>
    <dbReference type="NCBI Taxonomy" id="69181"/>
    <lineage>
        <taxon>Eukaryota</taxon>
        <taxon>Viridiplantae</taxon>
        <taxon>Streptophyta</taxon>
        <taxon>Embryophyta</taxon>
        <taxon>Tracheophyta</taxon>
        <taxon>Spermatophyta</taxon>
        <taxon>Magnoliopsida</taxon>
        <taxon>eudicotyledons</taxon>
        <taxon>Gunneridae</taxon>
        <taxon>Pentapetalae</taxon>
        <taxon>rosids</taxon>
        <taxon>malvids</taxon>
        <taxon>Brassicales</taxon>
        <taxon>Brassicaceae</taxon>
        <taxon>Brassiceae</taxon>
        <taxon>Brassica</taxon>
    </lineage>
</organism>
<feature type="chain" id="PRO_5035862479" evidence="1">
    <location>
        <begin position="20"/>
        <end position="226"/>
    </location>
</feature>
<evidence type="ECO:0000313" key="3">
    <source>
        <dbReference type="Proteomes" id="UP000712600"/>
    </source>
</evidence>
<reference evidence="2" key="1">
    <citation type="submission" date="2019-12" db="EMBL/GenBank/DDBJ databases">
        <title>Genome sequencing and annotation of Brassica cretica.</title>
        <authorList>
            <person name="Studholme D.J."/>
            <person name="Sarris P."/>
        </authorList>
    </citation>
    <scope>NUCLEOTIDE SEQUENCE</scope>
    <source>
        <strain evidence="2">PFS-109/04</strain>
        <tissue evidence="2">Leaf</tissue>
    </source>
</reference>
<comment type="caution">
    <text evidence="2">The sequence shown here is derived from an EMBL/GenBank/DDBJ whole genome shotgun (WGS) entry which is preliminary data.</text>
</comment>
<dbReference type="EMBL" id="QGKX02001521">
    <property type="protein sequence ID" value="KAF3509684.1"/>
    <property type="molecule type" value="Genomic_DNA"/>
</dbReference>
<dbReference type="Proteomes" id="UP000712600">
    <property type="component" value="Unassembled WGS sequence"/>
</dbReference>
<proteinExistence type="predicted"/>
<gene>
    <name evidence="2" type="ORF">F2Q69_00005245</name>
</gene>